<comment type="caution">
    <text evidence="9">The sequence shown here is derived from an EMBL/GenBank/DDBJ whole genome shotgun (WGS) entry which is preliminary data.</text>
</comment>
<dbReference type="Proteomes" id="UP001164286">
    <property type="component" value="Unassembled WGS sequence"/>
</dbReference>
<accession>A0AA38HC74</accession>
<comment type="pathway">
    <text evidence="1">Cofactor biosynthesis; iron-sulfur cluster biosynthesis.</text>
</comment>
<evidence type="ECO:0000256" key="5">
    <source>
        <dbReference type="ARBA" id="ARBA00023004"/>
    </source>
</evidence>
<dbReference type="FunFam" id="3.90.1010.10:FF:000008">
    <property type="entry name" value="Iron-sulfur cluster assembly enzyme"/>
    <property type="match status" value="1"/>
</dbReference>
<dbReference type="GO" id="GO:0051537">
    <property type="term" value="F:2 iron, 2 sulfur cluster binding"/>
    <property type="evidence" value="ECO:0007669"/>
    <property type="project" value="UniProtKB-KW"/>
</dbReference>
<evidence type="ECO:0000256" key="2">
    <source>
        <dbReference type="ARBA" id="ARBA00006420"/>
    </source>
</evidence>
<evidence type="ECO:0000313" key="10">
    <source>
        <dbReference type="Proteomes" id="UP001164286"/>
    </source>
</evidence>
<dbReference type="InterPro" id="IPR011339">
    <property type="entry name" value="ISCU"/>
</dbReference>
<evidence type="ECO:0000256" key="6">
    <source>
        <dbReference type="ARBA" id="ARBA00034078"/>
    </source>
</evidence>
<keyword evidence="5 7" id="KW-0408">Iron</keyword>
<dbReference type="RefSeq" id="XP_052947602.1">
    <property type="nucleotide sequence ID" value="XM_053089299.1"/>
</dbReference>
<dbReference type="AlphaFoldDB" id="A0AA38HC74"/>
<evidence type="ECO:0000256" key="3">
    <source>
        <dbReference type="ARBA" id="ARBA00022714"/>
    </source>
</evidence>
<organism evidence="9 10">
    <name type="scientific">Dioszegia hungarica</name>
    <dbReference type="NCBI Taxonomy" id="4972"/>
    <lineage>
        <taxon>Eukaryota</taxon>
        <taxon>Fungi</taxon>
        <taxon>Dikarya</taxon>
        <taxon>Basidiomycota</taxon>
        <taxon>Agaricomycotina</taxon>
        <taxon>Tremellomycetes</taxon>
        <taxon>Tremellales</taxon>
        <taxon>Bulleribasidiaceae</taxon>
        <taxon>Dioszegia</taxon>
    </lineage>
</organism>
<dbReference type="GO" id="GO:0005759">
    <property type="term" value="C:mitochondrial matrix"/>
    <property type="evidence" value="ECO:0007669"/>
    <property type="project" value="UniProtKB-SubCell"/>
</dbReference>
<protein>
    <recommendedName>
        <fullName evidence="7">Iron-sulfur cluster assembly protein</fullName>
    </recommendedName>
</protein>
<dbReference type="GO" id="GO:0016226">
    <property type="term" value="P:iron-sulfur cluster assembly"/>
    <property type="evidence" value="ECO:0007669"/>
    <property type="project" value="UniProtKB-UniRule"/>
</dbReference>
<reference evidence="9" key="1">
    <citation type="journal article" date="2022" name="G3 (Bethesda)">
        <title>High quality genome of the basidiomycete yeast Dioszegia hungarica PDD-24b-2 isolated from cloud water.</title>
        <authorList>
            <person name="Jarrige D."/>
            <person name="Haridas S."/>
            <person name="Bleykasten-Grosshans C."/>
            <person name="Joly M."/>
            <person name="Nadalig T."/>
            <person name="Sancelme M."/>
            <person name="Vuilleumier S."/>
            <person name="Grigoriev I.V."/>
            <person name="Amato P."/>
            <person name="Bringel F."/>
        </authorList>
    </citation>
    <scope>NUCLEOTIDE SEQUENCE</scope>
    <source>
        <strain evidence="9">PDD-24b-2</strain>
    </source>
</reference>
<keyword evidence="3 7" id="KW-0001">2Fe-2S</keyword>
<comment type="cofactor">
    <cofactor evidence="6 7">
        <name>[2Fe-2S] cluster</name>
        <dbReference type="ChEBI" id="CHEBI:190135"/>
    </cofactor>
</comment>
<dbReference type="PANTHER" id="PTHR10093">
    <property type="entry name" value="IRON-SULFUR CLUSTER ASSEMBLY ENZYME NIFU HOMOLOG"/>
    <property type="match status" value="1"/>
</dbReference>
<dbReference type="GeneID" id="77728504"/>
<dbReference type="GO" id="GO:0005506">
    <property type="term" value="F:iron ion binding"/>
    <property type="evidence" value="ECO:0007669"/>
    <property type="project" value="UniProtKB-UniRule"/>
</dbReference>
<evidence type="ECO:0000256" key="1">
    <source>
        <dbReference type="ARBA" id="ARBA00005151"/>
    </source>
</evidence>
<keyword evidence="7" id="KW-0411">Iron-sulfur</keyword>
<dbReference type="CDD" id="cd06664">
    <property type="entry name" value="IscU_like"/>
    <property type="match status" value="1"/>
</dbReference>
<comment type="similarity">
    <text evidence="2 7">Belongs to the NifU family.</text>
</comment>
<gene>
    <name evidence="9" type="ORF">MKK02DRAFT_35920</name>
</gene>
<sequence>MRSSIRSLAASSSLARPIVARSFARPVVGASRATLPTVGRVEKRGYHEKVIDHYENPRNVGNMPKTDHDVGTGLVGAPACGDVMKLQIRVDDNGVISDVKFKTFGCGSAIASSSYMTERVKGMTLDQAGQVKNTEIAKELCLPPVKLHCSLLAEDAIKSAIKDYQTKREKRLAMAAAQAPAAEAMSATV</sequence>
<dbReference type="NCBIfam" id="TIGR01999">
    <property type="entry name" value="iscU"/>
    <property type="match status" value="1"/>
</dbReference>
<dbReference type="Pfam" id="PF01592">
    <property type="entry name" value="NifU_N"/>
    <property type="match status" value="1"/>
</dbReference>
<comment type="function">
    <text evidence="7">Scaffold protein for the de novo synthesis of iron-sulfur (Fe-S) clusters within mitochondria, which is required for maturation of both mitochondrial and cytoplasmic [2Fe-2S] and [4Fe-4S] proteins.</text>
</comment>
<dbReference type="Gene3D" id="3.90.1010.10">
    <property type="match status" value="1"/>
</dbReference>
<dbReference type="SUPFAM" id="SSF82649">
    <property type="entry name" value="SufE/NifU"/>
    <property type="match status" value="1"/>
</dbReference>
<comment type="subcellular location">
    <subcellularLocation>
        <location evidence="7">Mitochondrion matrix</location>
    </subcellularLocation>
</comment>
<dbReference type="EMBL" id="JAKWFO010000003">
    <property type="protein sequence ID" value="KAI9637825.1"/>
    <property type="molecule type" value="Genomic_DNA"/>
</dbReference>
<keyword evidence="7" id="KW-0496">Mitochondrion</keyword>
<evidence type="ECO:0000313" key="9">
    <source>
        <dbReference type="EMBL" id="KAI9637825.1"/>
    </source>
</evidence>
<dbReference type="InterPro" id="IPR002871">
    <property type="entry name" value="NIF_FeS_clus_asmbl_NifU_N"/>
</dbReference>
<evidence type="ECO:0000256" key="4">
    <source>
        <dbReference type="ARBA" id="ARBA00022723"/>
    </source>
</evidence>
<keyword evidence="7" id="KW-0809">Transit peptide</keyword>
<keyword evidence="4 7" id="KW-0479">Metal-binding</keyword>
<name>A0AA38HC74_9TREE</name>
<keyword evidence="10" id="KW-1185">Reference proteome</keyword>
<proteinExistence type="inferred from homology"/>
<evidence type="ECO:0000256" key="7">
    <source>
        <dbReference type="RuleBase" id="RU362089"/>
    </source>
</evidence>
<evidence type="ECO:0000259" key="8">
    <source>
        <dbReference type="Pfam" id="PF01592"/>
    </source>
</evidence>
<feature type="domain" description="NIF system FeS cluster assembly NifU N-terminal" evidence="8">
    <location>
        <begin position="46"/>
        <end position="169"/>
    </location>
</feature>